<keyword evidence="1" id="KW-1133">Transmembrane helix</keyword>
<protein>
    <submittedName>
        <fullName evidence="2">SpoVA/SpoVAEb family sporulation membrane protein</fullName>
    </submittedName>
</protein>
<dbReference type="InterPro" id="IPR005562">
    <property type="entry name" value="SpoVA"/>
</dbReference>
<keyword evidence="1" id="KW-0812">Transmembrane</keyword>
<dbReference type="PANTHER" id="PTHR38450">
    <property type="entry name" value="STAGE V SPORULATION PROTEIN AC-RELATED"/>
    <property type="match status" value="1"/>
</dbReference>
<dbReference type="Proteomes" id="UP000886857">
    <property type="component" value="Unassembled WGS sequence"/>
</dbReference>
<proteinExistence type="predicted"/>
<evidence type="ECO:0000313" key="3">
    <source>
        <dbReference type="Proteomes" id="UP000886857"/>
    </source>
</evidence>
<evidence type="ECO:0000256" key="1">
    <source>
        <dbReference type="SAM" id="Phobius"/>
    </source>
</evidence>
<dbReference type="AlphaFoldDB" id="A0A9D1SVM2"/>
<gene>
    <name evidence="2" type="ORF">IAC73_00055</name>
</gene>
<keyword evidence="1" id="KW-0472">Membrane</keyword>
<dbReference type="EMBL" id="DVOE01000001">
    <property type="protein sequence ID" value="HIU98223.1"/>
    <property type="molecule type" value="Genomic_DNA"/>
</dbReference>
<feature type="transmembrane region" description="Helical" evidence="1">
    <location>
        <begin position="90"/>
        <end position="110"/>
    </location>
</feature>
<accession>A0A9D1SVM2</accession>
<dbReference type="Pfam" id="PF03862">
    <property type="entry name" value="SpoVAC_SpoVAEB"/>
    <property type="match status" value="1"/>
</dbReference>
<comment type="caution">
    <text evidence="2">The sequence shown here is derived from an EMBL/GenBank/DDBJ whole genome shotgun (WGS) entry which is preliminary data.</text>
</comment>
<feature type="transmembrane region" description="Helical" evidence="1">
    <location>
        <begin position="26"/>
        <end position="46"/>
    </location>
</feature>
<reference evidence="2" key="1">
    <citation type="submission" date="2020-10" db="EMBL/GenBank/DDBJ databases">
        <authorList>
            <person name="Gilroy R."/>
        </authorList>
    </citation>
    <scope>NUCLEOTIDE SEQUENCE</scope>
    <source>
        <strain evidence="2">10406</strain>
    </source>
</reference>
<name>A0A9D1SVM2_9FIRM</name>
<dbReference type="PANTHER" id="PTHR38450:SF2">
    <property type="entry name" value="STAGE V SPORULATION PROTEIN AEB"/>
    <property type="match status" value="1"/>
</dbReference>
<reference evidence="2" key="2">
    <citation type="journal article" date="2021" name="PeerJ">
        <title>Extensive microbial diversity within the chicken gut microbiome revealed by metagenomics and culture.</title>
        <authorList>
            <person name="Gilroy R."/>
            <person name="Ravi A."/>
            <person name="Getino M."/>
            <person name="Pursley I."/>
            <person name="Horton D.L."/>
            <person name="Alikhan N.F."/>
            <person name="Baker D."/>
            <person name="Gharbi K."/>
            <person name="Hall N."/>
            <person name="Watson M."/>
            <person name="Adriaenssens E.M."/>
            <person name="Foster-Nyarko E."/>
            <person name="Jarju S."/>
            <person name="Secka A."/>
            <person name="Antonio M."/>
            <person name="Oren A."/>
            <person name="Chaudhuri R.R."/>
            <person name="La Ragione R."/>
            <person name="Hildebrand F."/>
            <person name="Pallen M.J."/>
        </authorList>
    </citation>
    <scope>NUCLEOTIDE SEQUENCE</scope>
    <source>
        <strain evidence="2">10406</strain>
    </source>
</reference>
<evidence type="ECO:0000313" key="2">
    <source>
        <dbReference type="EMBL" id="HIU98223.1"/>
    </source>
</evidence>
<sequence>MYLKVFAVGGALCALGQLLINKTKMSSARILVCFMLLGALLEITGAFGYMKEFAGAGVTVPITGFGSTLVKGALEGAKESGLIGAVTGGIKAAGAGLASVIFFGFVFALVSRSKSKKI</sequence>
<organism evidence="2 3">
    <name type="scientific">Candidatus Limadaptatus stercoripullorum</name>
    <dbReference type="NCBI Taxonomy" id="2840846"/>
    <lineage>
        <taxon>Bacteria</taxon>
        <taxon>Bacillati</taxon>
        <taxon>Bacillota</taxon>
        <taxon>Clostridia</taxon>
        <taxon>Eubacteriales</taxon>
        <taxon>Candidatus Limadaptatus</taxon>
    </lineage>
</organism>